<dbReference type="Proteomes" id="UP001550628">
    <property type="component" value="Unassembled WGS sequence"/>
</dbReference>
<gene>
    <name evidence="1" type="ORF">ABZ510_27815</name>
</gene>
<protein>
    <recommendedName>
        <fullName evidence="3">AbrB/MazE/SpoVT family DNA-binding domain-containing protein</fullName>
    </recommendedName>
</protein>
<keyword evidence="2" id="KW-1185">Reference proteome</keyword>
<organism evidence="1 2">
    <name type="scientific">Nocardia rhamnosiphila</name>
    <dbReference type="NCBI Taxonomy" id="426716"/>
    <lineage>
        <taxon>Bacteria</taxon>
        <taxon>Bacillati</taxon>
        <taxon>Actinomycetota</taxon>
        <taxon>Actinomycetes</taxon>
        <taxon>Mycobacteriales</taxon>
        <taxon>Nocardiaceae</taxon>
        <taxon>Nocardia</taxon>
    </lineage>
</organism>
<accession>A0ABV2WXM9</accession>
<evidence type="ECO:0000313" key="1">
    <source>
        <dbReference type="EMBL" id="MEU1955650.1"/>
    </source>
</evidence>
<comment type="caution">
    <text evidence="1">The sequence shown here is derived from an EMBL/GenBank/DDBJ whole genome shotgun (WGS) entry which is preliminary data.</text>
</comment>
<evidence type="ECO:0008006" key="3">
    <source>
        <dbReference type="Google" id="ProtNLM"/>
    </source>
</evidence>
<dbReference type="EMBL" id="JBEYBF010000026">
    <property type="protein sequence ID" value="MEU1955650.1"/>
    <property type="molecule type" value="Genomic_DNA"/>
</dbReference>
<evidence type="ECO:0000313" key="2">
    <source>
        <dbReference type="Proteomes" id="UP001550628"/>
    </source>
</evidence>
<name>A0ABV2WXM9_9NOCA</name>
<proteinExistence type="predicted"/>
<reference evidence="1 2" key="1">
    <citation type="submission" date="2024-06" db="EMBL/GenBank/DDBJ databases">
        <title>The Natural Products Discovery Center: Release of the First 8490 Sequenced Strains for Exploring Actinobacteria Biosynthetic Diversity.</title>
        <authorList>
            <person name="Kalkreuter E."/>
            <person name="Kautsar S.A."/>
            <person name="Yang D."/>
            <person name="Bader C.D."/>
            <person name="Teijaro C.N."/>
            <person name="Fluegel L."/>
            <person name="Davis C.M."/>
            <person name="Simpson J.R."/>
            <person name="Lauterbach L."/>
            <person name="Steele A.D."/>
            <person name="Gui C."/>
            <person name="Meng S."/>
            <person name="Li G."/>
            <person name="Viehrig K."/>
            <person name="Ye F."/>
            <person name="Su P."/>
            <person name="Kiefer A.F."/>
            <person name="Nichols A."/>
            <person name="Cepeda A.J."/>
            <person name="Yan W."/>
            <person name="Fan B."/>
            <person name="Jiang Y."/>
            <person name="Adhikari A."/>
            <person name="Zheng C.-J."/>
            <person name="Schuster L."/>
            <person name="Cowan T.M."/>
            <person name="Smanski M.J."/>
            <person name="Chevrette M.G."/>
            <person name="De Carvalho L.P.S."/>
            <person name="Shen B."/>
        </authorList>
    </citation>
    <scope>NUCLEOTIDE SEQUENCE [LARGE SCALE GENOMIC DNA]</scope>
    <source>
        <strain evidence="1 2">NPDC019708</strain>
    </source>
</reference>
<sequence>MSMAEELFGGLYPETTPTPTPVSDSLVTEFAFPDTFDDHVPTDLYCSVTAMDNRGRLAARATVRELNWQPGQTVSMTLKQGVIVIRRAPQGRQLPASGFVVLPSRTRHRCGLYPGDRVLVVASPSAEILAVLPPRILAAAVQAHCPELRRSES</sequence>
<dbReference type="RefSeq" id="WP_356959660.1">
    <property type="nucleotide sequence ID" value="NZ_JBEYBD010000033.1"/>
</dbReference>